<evidence type="ECO:0000313" key="3">
    <source>
        <dbReference type="EMBL" id="MFC5062218.1"/>
    </source>
</evidence>
<dbReference type="InterPro" id="IPR010982">
    <property type="entry name" value="Lambda_DNA-bd_dom_sf"/>
</dbReference>
<feature type="region of interest" description="Disordered" evidence="1">
    <location>
        <begin position="1"/>
        <end position="21"/>
    </location>
</feature>
<protein>
    <submittedName>
        <fullName evidence="3">Helix-turn-helix domain-containing protein</fullName>
    </submittedName>
</protein>
<dbReference type="InterPro" id="IPR001387">
    <property type="entry name" value="Cro/C1-type_HTH"/>
</dbReference>
<dbReference type="RefSeq" id="WP_378035558.1">
    <property type="nucleotide sequence ID" value="NZ_JBHSIV010000006.1"/>
</dbReference>
<dbReference type="SUPFAM" id="SSF47413">
    <property type="entry name" value="lambda repressor-like DNA-binding domains"/>
    <property type="match status" value="1"/>
</dbReference>
<evidence type="ECO:0000259" key="2">
    <source>
        <dbReference type="PROSITE" id="PS50943"/>
    </source>
</evidence>
<sequence>MGELVRLDRHRRPDPRPAAPEPLWREVVGRRLRDLRRDRDERLADTAARAGCSPQYLSELERGRKDPSSEILAAVAGALGSSLREVVGLAHTDLARGRGSHGPVLMAA</sequence>
<dbReference type="CDD" id="cd00093">
    <property type="entry name" value="HTH_XRE"/>
    <property type="match status" value="1"/>
</dbReference>
<reference evidence="4" key="1">
    <citation type="journal article" date="2019" name="Int. J. Syst. Evol. Microbiol.">
        <title>The Global Catalogue of Microorganisms (GCM) 10K type strain sequencing project: providing services to taxonomists for standard genome sequencing and annotation.</title>
        <authorList>
            <consortium name="The Broad Institute Genomics Platform"/>
            <consortium name="The Broad Institute Genome Sequencing Center for Infectious Disease"/>
            <person name="Wu L."/>
            <person name="Ma J."/>
        </authorList>
    </citation>
    <scope>NUCLEOTIDE SEQUENCE [LARGE SCALE GENOMIC DNA]</scope>
    <source>
        <strain evidence="4">CGMCC 4.7093</strain>
    </source>
</reference>
<evidence type="ECO:0000256" key="1">
    <source>
        <dbReference type="SAM" id="MobiDB-lite"/>
    </source>
</evidence>
<dbReference type="Pfam" id="PF13560">
    <property type="entry name" value="HTH_31"/>
    <property type="match status" value="1"/>
</dbReference>
<proteinExistence type="predicted"/>
<comment type="caution">
    <text evidence="3">The sequence shown here is derived from an EMBL/GenBank/DDBJ whole genome shotgun (WGS) entry which is preliminary data.</text>
</comment>
<keyword evidence="4" id="KW-1185">Reference proteome</keyword>
<dbReference type="Gene3D" id="1.10.260.40">
    <property type="entry name" value="lambda repressor-like DNA-binding domains"/>
    <property type="match status" value="1"/>
</dbReference>
<organism evidence="3 4">
    <name type="scientific">Actinomycetospora atypica</name>
    <dbReference type="NCBI Taxonomy" id="1290095"/>
    <lineage>
        <taxon>Bacteria</taxon>
        <taxon>Bacillati</taxon>
        <taxon>Actinomycetota</taxon>
        <taxon>Actinomycetes</taxon>
        <taxon>Pseudonocardiales</taxon>
        <taxon>Pseudonocardiaceae</taxon>
        <taxon>Actinomycetospora</taxon>
    </lineage>
</organism>
<dbReference type="EMBL" id="JBHSIV010000006">
    <property type="protein sequence ID" value="MFC5062218.1"/>
    <property type="molecule type" value="Genomic_DNA"/>
</dbReference>
<name>A0ABV9YJM4_9PSEU</name>
<gene>
    <name evidence="3" type="ORF">ACFPBZ_08375</name>
</gene>
<dbReference type="Proteomes" id="UP001595947">
    <property type="component" value="Unassembled WGS sequence"/>
</dbReference>
<dbReference type="SMART" id="SM00530">
    <property type="entry name" value="HTH_XRE"/>
    <property type="match status" value="1"/>
</dbReference>
<dbReference type="PROSITE" id="PS50943">
    <property type="entry name" value="HTH_CROC1"/>
    <property type="match status" value="1"/>
</dbReference>
<feature type="domain" description="HTH cro/C1-type" evidence="2">
    <location>
        <begin position="32"/>
        <end position="86"/>
    </location>
</feature>
<accession>A0ABV9YJM4</accession>
<evidence type="ECO:0000313" key="4">
    <source>
        <dbReference type="Proteomes" id="UP001595947"/>
    </source>
</evidence>